<accession>A0A1M6H8T5</accession>
<reference evidence="3" key="1">
    <citation type="submission" date="2016-11" db="EMBL/GenBank/DDBJ databases">
        <authorList>
            <person name="Varghese N."/>
            <person name="Submissions S."/>
        </authorList>
    </citation>
    <scope>NUCLEOTIDE SEQUENCE [LARGE SCALE GENOMIC DNA]</scope>
    <source>
        <strain evidence="3">DSM 26349</strain>
    </source>
</reference>
<dbReference type="Proteomes" id="UP000184172">
    <property type="component" value="Unassembled WGS sequence"/>
</dbReference>
<proteinExistence type="predicted"/>
<feature type="signal peptide" evidence="1">
    <location>
        <begin position="1"/>
        <end position="19"/>
    </location>
</feature>
<dbReference type="EMBL" id="FQYV01000011">
    <property type="protein sequence ID" value="SHJ18620.1"/>
    <property type="molecule type" value="Genomic_DNA"/>
</dbReference>
<protein>
    <submittedName>
        <fullName evidence="2">Uncharacterized protein</fullName>
    </submittedName>
</protein>
<sequence>MKLKLLTLLFLSVCGIASAQKKVKYNDKERDMLKTYFFNEGFNSPATKKVSTLIMKDGTVHKGYCNSVRTKKGQINEITFKDSISGNKETYEATKIAEAYLFASGMEKFGKVSEKFSNYGMGKRNSVKKLTSSDEVYFENKTVALKNKKSEREFLMQLINPDFSSIIAVYHDPFASESGGFSVGGSPTFGGGVVKSYYVEKDGKIFWLPKKDFKERYEQLFGDNAQFMAKYPYNSINWDWLSALILEYTRMSVENE</sequence>
<gene>
    <name evidence="2" type="ORF">SAMN04487908_11113</name>
</gene>
<evidence type="ECO:0000256" key="1">
    <source>
        <dbReference type="SAM" id="SignalP"/>
    </source>
</evidence>
<organism evidence="2 3">
    <name type="scientific">Aequorivita viscosa</name>
    <dbReference type="NCBI Taxonomy" id="797419"/>
    <lineage>
        <taxon>Bacteria</taxon>
        <taxon>Pseudomonadati</taxon>
        <taxon>Bacteroidota</taxon>
        <taxon>Flavobacteriia</taxon>
        <taxon>Flavobacteriales</taxon>
        <taxon>Flavobacteriaceae</taxon>
        <taxon>Aequorivita</taxon>
    </lineage>
</organism>
<dbReference type="RefSeq" id="WP_073217758.1">
    <property type="nucleotide sequence ID" value="NZ_FNNS01000012.1"/>
</dbReference>
<keyword evidence="3" id="KW-1185">Reference proteome</keyword>
<dbReference type="AlphaFoldDB" id="A0A1M6H8T5"/>
<feature type="chain" id="PRO_5009918018" evidence="1">
    <location>
        <begin position="20"/>
        <end position="256"/>
    </location>
</feature>
<keyword evidence="1" id="KW-0732">Signal</keyword>
<evidence type="ECO:0000313" key="2">
    <source>
        <dbReference type="EMBL" id="SHJ18620.1"/>
    </source>
</evidence>
<dbReference type="OrthoDB" id="821652at2"/>
<name>A0A1M6H8T5_9FLAO</name>
<evidence type="ECO:0000313" key="3">
    <source>
        <dbReference type="Proteomes" id="UP000184172"/>
    </source>
</evidence>